<comment type="caution">
    <text evidence="1">The sequence shown here is derived from an EMBL/GenBank/DDBJ whole genome shotgun (WGS) entry which is preliminary data.</text>
</comment>
<keyword evidence="2" id="KW-1185">Reference proteome</keyword>
<accession>A0AAN7SJ90</accession>
<reference evidence="1 2" key="1">
    <citation type="journal article" date="2023" name="J. Hered.">
        <title>Chromosome-level genome of the wood stork (Mycteria americana) provides insight into avian chromosome evolution.</title>
        <authorList>
            <person name="Flamio R. Jr."/>
            <person name="Ramstad K.M."/>
        </authorList>
    </citation>
    <scope>NUCLEOTIDE SEQUENCE [LARGE SCALE GENOMIC DNA]</scope>
    <source>
        <strain evidence="1">JAX WOST 10</strain>
    </source>
</reference>
<dbReference type="EMBL" id="JAUNZN010000001">
    <property type="protein sequence ID" value="KAK4832366.1"/>
    <property type="molecule type" value="Genomic_DNA"/>
</dbReference>
<evidence type="ECO:0000313" key="1">
    <source>
        <dbReference type="EMBL" id="KAK4832366.1"/>
    </source>
</evidence>
<evidence type="ECO:0000313" key="2">
    <source>
        <dbReference type="Proteomes" id="UP001333110"/>
    </source>
</evidence>
<protein>
    <submittedName>
        <fullName evidence="1">Uncharacterized protein</fullName>
    </submittedName>
</protein>
<name>A0AAN7SJ90_MYCAM</name>
<proteinExistence type="predicted"/>
<organism evidence="1 2">
    <name type="scientific">Mycteria americana</name>
    <name type="common">Wood stork</name>
    <dbReference type="NCBI Taxonomy" id="33587"/>
    <lineage>
        <taxon>Eukaryota</taxon>
        <taxon>Metazoa</taxon>
        <taxon>Chordata</taxon>
        <taxon>Craniata</taxon>
        <taxon>Vertebrata</taxon>
        <taxon>Euteleostomi</taxon>
        <taxon>Archelosauria</taxon>
        <taxon>Archosauria</taxon>
        <taxon>Dinosauria</taxon>
        <taxon>Saurischia</taxon>
        <taxon>Theropoda</taxon>
        <taxon>Coelurosauria</taxon>
        <taxon>Aves</taxon>
        <taxon>Neognathae</taxon>
        <taxon>Neoaves</taxon>
        <taxon>Aequornithes</taxon>
        <taxon>Ciconiiformes</taxon>
        <taxon>Ciconiidae</taxon>
        <taxon>Mycteria</taxon>
    </lineage>
</organism>
<dbReference type="Proteomes" id="UP001333110">
    <property type="component" value="Unassembled WGS sequence"/>
</dbReference>
<dbReference type="AlphaFoldDB" id="A0AAN7SJ90"/>
<gene>
    <name evidence="1" type="ORF">QYF61_021965</name>
</gene>
<sequence>MKFNKAKCNILYLGWGYHQYQCKLSDEQIESSPLEKDLGIFIDERLDMSWQCALAAQRANHILRSCVCPIPGSVQGQVGWGFEQPDLVKDASLMVGGLVLDDL</sequence>